<evidence type="ECO:0008006" key="4">
    <source>
        <dbReference type="Google" id="ProtNLM"/>
    </source>
</evidence>
<reference evidence="2 3" key="1">
    <citation type="journal article" date="2013" name="Genome Announc.">
        <title>Complete genome sequence of Simiduia agarivorans SA1(T), a marine bacterium able to degrade a variety of polysaccharides.</title>
        <authorList>
            <person name="Lin S.Y."/>
            <person name="Shieh W.Y."/>
            <person name="Chen J.S."/>
            <person name="Tang S.L."/>
        </authorList>
    </citation>
    <scope>NUCLEOTIDE SEQUENCE [LARGE SCALE GENOMIC DNA]</scope>
    <source>
        <strain evidence="3">DSM 21679 / JCM 13881 / BCRC 17597 / SA1</strain>
    </source>
</reference>
<accession>K4KP20</accession>
<keyword evidence="3" id="KW-1185">Reference proteome</keyword>
<dbReference type="RefSeq" id="WP_015048138.1">
    <property type="nucleotide sequence ID" value="NC_018868.3"/>
</dbReference>
<feature type="compositionally biased region" description="Basic and acidic residues" evidence="1">
    <location>
        <begin position="364"/>
        <end position="375"/>
    </location>
</feature>
<dbReference type="SUPFAM" id="SSF48208">
    <property type="entry name" value="Six-hairpin glycosidases"/>
    <property type="match status" value="1"/>
</dbReference>
<feature type="region of interest" description="Disordered" evidence="1">
    <location>
        <begin position="352"/>
        <end position="375"/>
    </location>
</feature>
<feature type="compositionally biased region" description="Polar residues" evidence="1">
    <location>
        <begin position="354"/>
        <end position="363"/>
    </location>
</feature>
<name>K4KP20_SIMAS</name>
<evidence type="ECO:0000256" key="1">
    <source>
        <dbReference type="SAM" id="MobiDB-lite"/>
    </source>
</evidence>
<dbReference type="HOGENOM" id="CLU_764792_0_0_6"/>
<dbReference type="Proteomes" id="UP000000466">
    <property type="component" value="Chromosome"/>
</dbReference>
<dbReference type="EMBL" id="CP003746">
    <property type="protein sequence ID" value="AFU99985.1"/>
    <property type="molecule type" value="Genomic_DNA"/>
</dbReference>
<gene>
    <name evidence="2" type="ordered locus">M5M_14245</name>
</gene>
<evidence type="ECO:0000313" key="3">
    <source>
        <dbReference type="Proteomes" id="UP000000466"/>
    </source>
</evidence>
<dbReference type="AlphaFoldDB" id="K4KP20"/>
<dbReference type="eggNOG" id="COG3387">
    <property type="taxonomic scope" value="Bacteria"/>
</dbReference>
<proteinExistence type="predicted"/>
<dbReference type="InterPro" id="IPR012341">
    <property type="entry name" value="6hp_glycosidase-like_sf"/>
</dbReference>
<dbReference type="Gene3D" id="1.50.10.10">
    <property type="match status" value="1"/>
</dbReference>
<sequence>MTSLLLQKGRFPRTLLEPTVRYILAQQFDDGLIPWYRGDKADPWDHVEAAMGLSIAGETQAAEKAYDWLAHHQLPDGSWWNHYDANSQPLCREKRETNFVAYVATGIWHHFLVTGDKPFLKKHFAMVQSAVDFVLRFQSSHGEIDWAVNEQGKGLGDALITANSSIAKSLECAVNIAATLGETCAHWRRARNKVVDALRNKPERFDRTWESKSRYSMDWFYPVLTGVYQGEEARERIDARWHTFVEKELGCRCVSDEPWVTIAESCELTMALLAIDDHARAVNVYSWLHQFLDPADGGYWMGWQFREQCVWPEEKTTWTSGAILLAADALTGHTGAARLFTESVLLPPAVAGNQIGSEPAQNTERVDHRQGFKQS</sequence>
<evidence type="ECO:0000313" key="2">
    <source>
        <dbReference type="EMBL" id="AFU99985.1"/>
    </source>
</evidence>
<dbReference type="STRING" id="1117647.M5M_14245"/>
<organism evidence="2 3">
    <name type="scientific">Simiduia agarivorans (strain DSM 21679 / JCM 13881 / BCRC 17597 / SA1)</name>
    <dbReference type="NCBI Taxonomy" id="1117647"/>
    <lineage>
        <taxon>Bacteria</taxon>
        <taxon>Pseudomonadati</taxon>
        <taxon>Pseudomonadota</taxon>
        <taxon>Gammaproteobacteria</taxon>
        <taxon>Cellvibrionales</taxon>
        <taxon>Cellvibrionaceae</taxon>
        <taxon>Simiduia</taxon>
    </lineage>
</organism>
<dbReference type="KEGG" id="saga:M5M_14245"/>
<dbReference type="InterPro" id="IPR008928">
    <property type="entry name" value="6-hairpin_glycosidase_sf"/>
</dbReference>
<dbReference type="GO" id="GO:0005975">
    <property type="term" value="P:carbohydrate metabolic process"/>
    <property type="evidence" value="ECO:0007669"/>
    <property type="project" value="InterPro"/>
</dbReference>
<protein>
    <recommendedName>
        <fullName evidence="4">Prenyltransferase</fullName>
    </recommendedName>
</protein>